<keyword evidence="3" id="KW-1185">Reference proteome</keyword>
<evidence type="ECO:0000313" key="3">
    <source>
        <dbReference type="Proteomes" id="UP001152561"/>
    </source>
</evidence>
<name>A0A9Q1N4C3_9SOLA</name>
<proteinExistence type="predicted"/>
<comment type="caution">
    <text evidence="2">The sequence shown here is derived from an EMBL/GenBank/DDBJ whole genome shotgun (WGS) entry which is preliminary data.</text>
</comment>
<dbReference type="Proteomes" id="UP001152561">
    <property type="component" value="Unassembled WGS sequence"/>
</dbReference>
<gene>
    <name evidence="2" type="ORF">K7X08_009752</name>
</gene>
<dbReference type="AlphaFoldDB" id="A0A9Q1N4C3"/>
<sequence>MAFEIKVGHGKGLPRSLNQPPPPHYVEPISTVEDAESPPITVVTSRPNGGVRSSAGLFLAVSVLVIETNQRNKKDHWLGVVNECQATPFWWRPTFEKGSRLIIFLPEKHEVSVFLHTQILFLREIGLK</sequence>
<feature type="region of interest" description="Disordered" evidence="1">
    <location>
        <begin position="7"/>
        <end position="30"/>
    </location>
</feature>
<reference evidence="3" key="1">
    <citation type="journal article" date="2023" name="Proc. Natl. Acad. Sci. U.S.A.">
        <title>Genomic and structural basis for evolution of tropane alkaloid biosynthesis.</title>
        <authorList>
            <person name="Wanga Y.-J."/>
            <person name="Taina T."/>
            <person name="Yua J.-Y."/>
            <person name="Lia J."/>
            <person name="Xua B."/>
            <person name="Chenc J."/>
            <person name="D'Auriad J.C."/>
            <person name="Huanga J.-P."/>
            <person name="Huanga S.-X."/>
        </authorList>
    </citation>
    <scope>NUCLEOTIDE SEQUENCE [LARGE SCALE GENOMIC DNA]</scope>
    <source>
        <strain evidence="3">cv. KIB-2019</strain>
    </source>
</reference>
<evidence type="ECO:0000256" key="1">
    <source>
        <dbReference type="SAM" id="MobiDB-lite"/>
    </source>
</evidence>
<accession>A0A9Q1N4C3</accession>
<dbReference type="EMBL" id="JAJAGQ010000001">
    <property type="protein sequence ID" value="KAJ8573241.1"/>
    <property type="molecule type" value="Genomic_DNA"/>
</dbReference>
<evidence type="ECO:0000313" key="2">
    <source>
        <dbReference type="EMBL" id="KAJ8573241.1"/>
    </source>
</evidence>
<protein>
    <submittedName>
        <fullName evidence="2">Uncharacterized protein</fullName>
    </submittedName>
</protein>
<organism evidence="2 3">
    <name type="scientific">Anisodus acutangulus</name>
    <dbReference type="NCBI Taxonomy" id="402998"/>
    <lineage>
        <taxon>Eukaryota</taxon>
        <taxon>Viridiplantae</taxon>
        <taxon>Streptophyta</taxon>
        <taxon>Embryophyta</taxon>
        <taxon>Tracheophyta</taxon>
        <taxon>Spermatophyta</taxon>
        <taxon>Magnoliopsida</taxon>
        <taxon>eudicotyledons</taxon>
        <taxon>Gunneridae</taxon>
        <taxon>Pentapetalae</taxon>
        <taxon>asterids</taxon>
        <taxon>lamiids</taxon>
        <taxon>Solanales</taxon>
        <taxon>Solanaceae</taxon>
        <taxon>Solanoideae</taxon>
        <taxon>Hyoscyameae</taxon>
        <taxon>Anisodus</taxon>
    </lineage>
</organism>